<evidence type="ECO:0000313" key="2">
    <source>
        <dbReference type="EMBL" id="SUZ66344.1"/>
    </source>
</evidence>
<evidence type="ECO:0008006" key="3">
    <source>
        <dbReference type="Google" id="ProtNLM"/>
    </source>
</evidence>
<feature type="transmembrane region" description="Helical" evidence="1">
    <location>
        <begin position="193"/>
        <end position="219"/>
    </location>
</feature>
<feature type="transmembrane region" description="Helical" evidence="1">
    <location>
        <begin position="357"/>
        <end position="375"/>
    </location>
</feature>
<dbReference type="EMBL" id="UINC01000982">
    <property type="protein sequence ID" value="SUZ66344.1"/>
    <property type="molecule type" value="Genomic_DNA"/>
</dbReference>
<gene>
    <name evidence="2" type="ORF">METZ01_LOCUS19198</name>
</gene>
<protein>
    <recommendedName>
        <fullName evidence="3">Polysaccharide biosynthesis protein C-terminal domain-containing protein</fullName>
    </recommendedName>
</protein>
<feature type="transmembrane region" description="Helical" evidence="1">
    <location>
        <begin position="53"/>
        <end position="78"/>
    </location>
</feature>
<accession>A0A381PI96</accession>
<proteinExistence type="predicted"/>
<feature type="transmembrane region" description="Helical" evidence="1">
    <location>
        <begin position="272"/>
        <end position="291"/>
    </location>
</feature>
<feature type="transmembrane region" description="Helical" evidence="1">
    <location>
        <begin position="131"/>
        <end position="149"/>
    </location>
</feature>
<reference evidence="2" key="1">
    <citation type="submission" date="2018-05" db="EMBL/GenBank/DDBJ databases">
        <authorList>
            <person name="Lanie J.A."/>
            <person name="Ng W.-L."/>
            <person name="Kazmierczak K.M."/>
            <person name="Andrzejewski T.M."/>
            <person name="Davidsen T.M."/>
            <person name="Wayne K.J."/>
            <person name="Tettelin H."/>
            <person name="Glass J.I."/>
            <person name="Rusch D."/>
            <person name="Podicherti R."/>
            <person name="Tsui H.-C.T."/>
            <person name="Winkler M.E."/>
        </authorList>
    </citation>
    <scope>NUCLEOTIDE SEQUENCE</scope>
</reference>
<feature type="transmembrane region" description="Helical" evidence="1">
    <location>
        <begin position="90"/>
        <end position="111"/>
    </location>
</feature>
<organism evidence="2">
    <name type="scientific">marine metagenome</name>
    <dbReference type="NCBI Taxonomy" id="408172"/>
    <lineage>
        <taxon>unclassified sequences</taxon>
        <taxon>metagenomes</taxon>
        <taxon>ecological metagenomes</taxon>
    </lineage>
</organism>
<sequence length="448" mass="48169">MAKQIDQGPLTYGRILKFWAPLAGTWLMMAVEAPFLGAIIARLPGPTENLAAWGVSVAFALIIESPVIMLLSAATALVRNKTSYVALRRFTYTLNILLTAVMVLVLIPPVFRFLTGTLLNLPNDVAQLTYGAMMLLLPWPAAIGYRRFLQGTLVRHNMTRRVAYGTVVRMTFMALSAWIGANSLNFSGAQVGALALSTGVVAEAIASRLMAAGIVAELLGGHHETNQSQELTLARITTFYFPLATMSILAMALHPMLTFFVVRSRLALESLAVLPVVHGLVFMFRAVGLSYQEVTIALMGDRAENYDRIANFAIIIGVSTSAILSLIVFTPLANAWFQTVSGLPPKLAELALAPARIAAILPALSVLMSFQRAILVHSRLTRPLTGATVLEIAATAVILSVTIFGYHLMGAIAAMLAMVLGRVAGNLYLTPPCIKAMHSLRNGGVTKL</sequence>
<feature type="transmembrane region" description="Helical" evidence="1">
    <location>
        <begin position="161"/>
        <end position="181"/>
    </location>
</feature>
<name>A0A381PI96_9ZZZZ</name>
<evidence type="ECO:0000256" key="1">
    <source>
        <dbReference type="SAM" id="Phobius"/>
    </source>
</evidence>
<dbReference type="AlphaFoldDB" id="A0A381PI96"/>
<keyword evidence="1" id="KW-0812">Transmembrane</keyword>
<keyword evidence="1" id="KW-1133">Transmembrane helix</keyword>
<keyword evidence="1" id="KW-0472">Membrane</keyword>
<feature type="transmembrane region" description="Helical" evidence="1">
    <location>
        <begin position="239"/>
        <end position="260"/>
    </location>
</feature>
<feature type="transmembrane region" description="Helical" evidence="1">
    <location>
        <begin position="20"/>
        <end position="41"/>
    </location>
</feature>
<feature type="transmembrane region" description="Helical" evidence="1">
    <location>
        <begin position="312"/>
        <end position="337"/>
    </location>
</feature>